<organism evidence="3 4">
    <name type="scientific">Heracleum sosnowskyi</name>
    <dbReference type="NCBI Taxonomy" id="360622"/>
    <lineage>
        <taxon>Eukaryota</taxon>
        <taxon>Viridiplantae</taxon>
        <taxon>Streptophyta</taxon>
        <taxon>Embryophyta</taxon>
        <taxon>Tracheophyta</taxon>
        <taxon>Spermatophyta</taxon>
        <taxon>Magnoliopsida</taxon>
        <taxon>eudicotyledons</taxon>
        <taxon>Gunneridae</taxon>
        <taxon>Pentapetalae</taxon>
        <taxon>asterids</taxon>
        <taxon>campanulids</taxon>
        <taxon>Apiales</taxon>
        <taxon>Apiaceae</taxon>
        <taxon>Apioideae</taxon>
        <taxon>apioid superclade</taxon>
        <taxon>Tordylieae</taxon>
        <taxon>Tordyliinae</taxon>
        <taxon>Heracleum</taxon>
    </lineage>
</organism>
<evidence type="ECO:0000313" key="3">
    <source>
        <dbReference type="EMBL" id="KAK1362713.1"/>
    </source>
</evidence>
<dbReference type="AlphaFoldDB" id="A0AAD8HAI4"/>
<gene>
    <name evidence="3" type="ORF">POM88_047187</name>
</gene>
<dbReference type="InterPro" id="IPR018289">
    <property type="entry name" value="MULE_transposase_dom"/>
</dbReference>
<feature type="domain" description="MULE transposase" evidence="2">
    <location>
        <begin position="104"/>
        <end position="194"/>
    </location>
</feature>
<keyword evidence="1" id="KW-0812">Transmembrane</keyword>
<comment type="caution">
    <text evidence="3">The sequence shown here is derived from an EMBL/GenBank/DDBJ whole genome shotgun (WGS) entry which is preliminary data.</text>
</comment>
<keyword evidence="4" id="KW-1185">Reference proteome</keyword>
<evidence type="ECO:0000313" key="4">
    <source>
        <dbReference type="Proteomes" id="UP001237642"/>
    </source>
</evidence>
<dbReference type="EMBL" id="JAUIZM010000010">
    <property type="protein sequence ID" value="KAK1362713.1"/>
    <property type="molecule type" value="Genomic_DNA"/>
</dbReference>
<sequence length="214" mass="25144">MLSEDEKIKAKEMTRARVSPSHILISIKNENKDILTTVKQMYNYRQTIKKKMEGRSVIQQLFSYLSKKSYFYSYQVSPITNMITDLFFANRKTVQLLHEFYHMLIMDYTYKTNKYKMPLLEIVGVVPTGNFFVVGYAFLQDEKKDSFEWALRCTKDFFDLNHDLEAIVTNIESALIHAIHDIFPKSYHMLCKENVYISVGEDDTSESTYVGRAF</sequence>
<feature type="transmembrane region" description="Helical" evidence="1">
    <location>
        <begin position="119"/>
        <end position="139"/>
    </location>
</feature>
<evidence type="ECO:0000259" key="2">
    <source>
        <dbReference type="Pfam" id="PF10551"/>
    </source>
</evidence>
<dbReference type="PANTHER" id="PTHR47718">
    <property type="entry name" value="OS01G0519700 PROTEIN"/>
    <property type="match status" value="1"/>
</dbReference>
<dbReference type="Proteomes" id="UP001237642">
    <property type="component" value="Unassembled WGS sequence"/>
</dbReference>
<dbReference type="PANTHER" id="PTHR47718:SF3">
    <property type="entry name" value="PROTEIN FAR1-RELATED SEQUENCE 5-LIKE"/>
    <property type="match status" value="1"/>
</dbReference>
<keyword evidence="1" id="KW-1133">Transmembrane helix</keyword>
<protein>
    <recommendedName>
        <fullName evidence="2">MULE transposase domain-containing protein</fullName>
    </recommendedName>
</protein>
<accession>A0AAD8HAI4</accession>
<evidence type="ECO:0000256" key="1">
    <source>
        <dbReference type="SAM" id="Phobius"/>
    </source>
</evidence>
<reference evidence="3" key="2">
    <citation type="submission" date="2023-05" db="EMBL/GenBank/DDBJ databases">
        <authorList>
            <person name="Schelkunov M.I."/>
        </authorList>
    </citation>
    <scope>NUCLEOTIDE SEQUENCE</scope>
    <source>
        <strain evidence="3">Hsosn_3</strain>
        <tissue evidence="3">Leaf</tissue>
    </source>
</reference>
<keyword evidence="1" id="KW-0472">Membrane</keyword>
<reference evidence="3" key="1">
    <citation type="submission" date="2023-02" db="EMBL/GenBank/DDBJ databases">
        <title>Genome of toxic invasive species Heracleum sosnowskyi carries increased number of genes despite the absence of recent whole-genome duplications.</title>
        <authorList>
            <person name="Schelkunov M."/>
            <person name="Shtratnikova V."/>
            <person name="Makarenko M."/>
            <person name="Klepikova A."/>
            <person name="Omelchenko D."/>
            <person name="Novikova G."/>
            <person name="Obukhova E."/>
            <person name="Bogdanov V."/>
            <person name="Penin A."/>
            <person name="Logacheva M."/>
        </authorList>
    </citation>
    <scope>NUCLEOTIDE SEQUENCE</scope>
    <source>
        <strain evidence="3">Hsosn_3</strain>
        <tissue evidence="3">Leaf</tissue>
    </source>
</reference>
<dbReference type="Pfam" id="PF10551">
    <property type="entry name" value="MULE"/>
    <property type="match status" value="1"/>
</dbReference>
<proteinExistence type="predicted"/>
<name>A0AAD8HAI4_9APIA</name>